<dbReference type="EMBL" id="CAJNOQ010015629">
    <property type="protein sequence ID" value="CAF1365284.1"/>
    <property type="molecule type" value="Genomic_DNA"/>
</dbReference>
<evidence type="ECO:0000313" key="5">
    <source>
        <dbReference type="EMBL" id="CAF4247100.1"/>
    </source>
</evidence>
<protein>
    <submittedName>
        <fullName evidence="3">Uncharacterized protein</fullName>
    </submittedName>
</protein>
<dbReference type="EMBL" id="CAJNOK010019238">
    <property type="protein sequence ID" value="CAF1296092.1"/>
    <property type="molecule type" value="Genomic_DNA"/>
</dbReference>
<evidence type="ECO:0000313" key="3">
    <source>
        <dbReference type="EMBL" id="CAF1365284.1"/>
    </source>
</evidence>
<sequence>MIEHGMPKDMHPDVFYNESEDDLDNIDETRDMVGPFRNKHKTKCQPYPNTAALRRSTRIQSKQTGTKANTILNDFAIYTDKDKSSIAKHRTDSEHAID</sequence>
<dbReference type="EMBL" id="CAJOBA010040812">
    <property type="protein sequence ID" value="CAF4101293.1"/>
    <property type="molecule type" value="Genomic_DNA"/>
</dbReference>
<name>A0A815IFI6_9BILA</name>
<evidence type="ECO:0000256" key="1">
    <source>
        <dbReference type="SAM" id="MobiDB-lite"/>
    </source>
</evidence>
<evidence type="ECO:0000313" key="4">
    <source>
        <dbReference type="EMBL" id="CAF4101293.1"/>
    </source>
</evidence>
<comment type="caution">
    <text evidence="3">The sequence shown here is derived from an EMBL/GenBank/DDBJ whole genome shotgun (WGS) entry which is preliminary data.</text>
</comment>
<reference evidence="3" key="1">
    <citation type="submission" date="2021-02" db="EMBL/GenBank/DDBJ databases">
        <authorList>
            <person name="Nowell W R."/>
        </authorList>
    </citation>
    <scope>NUCLEOTIDE SEQUENCE</scope>
</reference>
<dbReference type="Proteomes" id="UP000663829">
    <property type="component" value="Unassembled WGS sequence"/>
</dbReference>
<feature type="region of interest" description="Disordered" evidence="1">
    <location>
        <begin position="26"/>
        <end position="46"/>
    </location>
</feature>
<dbReference type="EMBL" id="CAJOBC010072403">
    <property type="protein sequence ID" value="CAF4247100.1"/>
    <property type="molecule type" value="Genomic_DNA"/>
</dbReference>
<accession>A0A815IFI6</accession>
<gene>
    <name evidence="3" type="ORF">GPM918_LOCUS31585</name>
    <name evidence="2" type="ORF">OVA965_LOCUS28308</name>
    <name evidence="5" type="ORF">SRO942_LOCUS32234</name>
    <name evidence="4" type="ORF">TMI583_LOCUS29059</name>
</gene>
<organism evidence="3 6">
    <name type="scientific">Didymodactylos carnosus</name>
    <dbReference type="NCBI Taxonomy" id="1234261"/>
    <lineage>
        <taxon>Eukaryota</taxon>
        <taxon>Metazoa</taxon>
        <taxon>Spiralia</taxon>
        <taxon>Gnathifera</taxon>
        <taxon>Rotifera</taxon>
        <taxon>Eurotatoria</taxon>
        <taxon>Bdelloidea</taxon>
        <taxon>Philodinida</taxon>
        <taxon>Philodinidae</taxon>
        <taxon>Didymodactylos</taxon>
    </lineage>
</organism>
<keyword evidence="6" id="KW-1185">Reference proteome</keyword>
<evidence type="ECO:0000313" key="2">
    <source>
        <dbReference type="EMBL" id="CAF1296092.1"/>
    </source>
</evidence>
<dbReference type="AlphaFoldDB" id="A0A815IFI6"/>
<evidence type="ECO:0000313" key="6">
    <source>
        <dbReference type="Proteomes" id="UP000663829"/>
    </source>
</evidence>
<dbReference type="Proteomes" id="UP000682733">
    <property type="component" value="Unassembled WGS sequence"/>
</dbReference>
<dbReference type="Proteomes" id="UP000677228">
    <property type="component" value="Unassembled WGS sequence"/>
</dbReference>
<dbReference type="Proteomes" id="UP000681722">
    <property type="component" value="Unassembled WGS sequence"/>
</dbReference>
<proteinExistence type="predicted"/>